<comment type="caution">
    <text evidence="1">The sequence shown here is derived from an EMBL/GenBank/DDBJ whole genome shotgun (WGS) entry which is preliminary data.</text>
</comment>
<reference evidence="1 2" key="1">
    <citation type="journal article" date="2019" name="Int. J. Syst. Evol. Microbiol.">
        <title>The Global Catalogue of Microorganisms (GCM) 10K type strain sequencing project: providing services to taxonomists for standard genome sequencing and annotation.</title>
        <authorList>
            <consortium name="The Broad Institute Genomics Platform"/>
            <consortium name="The Broad Institute Genome Sequencing Center for Infectious Disease"/>
            <person name="Wu L."/>
            <person name="Ma J."/>
        </authorList>
    </citation>
    <scope>NUCLEOTIDE SEQUENCE [LARGE SCALE GENOMIC DNA]</scope>
    <source>
        <strain evidence="1 2">JCM 14304</strain>
    </source>
</reference>
<name>A0ABN2D8H0_9ACTN</name>
<dbReference type="EMBL" id="BAAAND010000002">
    <property type="protein sequence ID" value="GAA1572567.1"/>
    <property type="molecule type" value="Genomic_DNA"/>
</dbReference>
<evidence type="ECO:0000313" key="1">
    <source>
        <dbReference type="EMBL" id="GAA1572567.1"/>
    </source>
</evidence>
<sequence length="64" mass="7534">MIISTALSMPGIMRHQVKARHIGLNDVINLRHHKRQWTSLRRHVLKVRSHRTLISKVTTDNWST</sequence>
<proteinExistence type="predicted"/>
<keyword evidence="2" id="KW-1185">Reference proteome</keyword>
<protein>
    <submittedName>
        <fullName evidence="1">Uncharacterized protein</fullName>
    </submittedName>
</protein>
<dbReference type="Proteomes" id="UP001500190">
    <property type="component" value="Unassembled WGS sequence"/>
</dbReference>
<organism evidence="1 2">
    <name type="scientific">Kribbella karoonensis</name>
    <dbReference type="NCBI Taxonomy" id="324851"/>
    <lineage>
        <taxon>Bacteria</taxon>
        <taxon>Bacillati</taxon>
        <taxon>Actinomycetota</taxon>
        <taxon>Actinomycetes</taxon>
        <taxon>Propionibacteriales</taxon>
        <taxon>Kribbellaceae</taxon>
        <taxon>Kribbella</taxon>
    </lineage>
</organism>
<gene>
    <name evidence="1" type="ORF">GCM10009742_14170</name>
</gene>
<accession>A0ABN2D8H0</accession>
<evidence type="ECO:0000313" key="2">
    <source>
        <dbReference type="Proteomes" id="UP001500190"/>
    </source>
</evidence>